<dbReference type="RefSeq" id="WP_014456656.1">
    <property type="nucleotide sequence ID" value="NC_017098.1"/>
</dbReference>
<name>H9UMD1_SPIAZ</name>
<dbReference type="AlphaFoldDB" id="H9UMD1"/>
<evidence type="ECO:0000256" key="2">
    <source>
        <dbReference type="SAM" id="SignalP"/>
    </source>
</evidence>
<dbReference type="KEGG" id="sfc:Spiaf_2648"/>
<dbReference type="HOGENOM" id="CLU_484748_0_0_12"/>
<protein>
    <submittedName>
        <fullName evidence="3">Uncharacterized protein</fullName>
    </submittedName>
</protein>
<evidence type="ECO:0000256" key="1">
    <source>
        <dbReference type="SAM" id="Coils"/>
    </source>
</evidence>
<reference evidence="4" key="1">
    <citation type="journal article" date="2013" name="Stand. Genomic Sci.">
        <title>Complete genome sequence of the halophilic bacterium Spirochaeta africana type strain (Z-7692(T)) from the alkaline Lake Magadi in the East African Rift.</title>
        <authorList>
            <person name="Liolos K."/>
            <person name="Abt B."/>
            <person name="Scheuner C."/>
            <person name="Teshima H."/>
            <person name="Held B."/>
            <person name="Lapidus A."/>
            <person name="Nolan M."/>
            <person name="Lucas S."/>
            <person name="Deshpande S."/>
            <person name="Cheng J.F."/>
            <person name="Tapia R."/>
            <person name="Goodwin L.A."/>
            <person name="Pitluck S."/>
            <person name="Pagani I."/>
            <person name="Ivanova N."/>
            <person name="Mavromatis K."/>
            <person name="Mikhailova N."/>
            <person name="Huntemann M."/>
            <person name="Pati A."/>
            <person name="Chen A."/>
            <person name="Palaniappan K."/>
            <person name="Land M."/>
            <person name="Rohde M."/>
            <person name="Tindall B.J."/>
            <person name="Detter J.C."/>
            <person name="Goker M."/>
            <person name="Bristow J."/>
            <person name="Eisen J.A."/>
            <person name="Markowitz V."/>
            <person name="Hugenholtz P."/>
            <person name="Woyke T."/>
            <person name="Klenk H.P."/>
            <person name="Kyrpides N.C."/>
        </authorList>
    </citation>
    <scope>NUCLEOTIDE SEQUENCE</scope>
    <source>
        <strain evidence="4">ATCC 700263 / DSM 8902 / Z-7692</strain>
    </source>
</reference>
<dbReference type="Proteomes" id="UP000007383">
    <property type="component" value="Chromosome"/>
</dbReference>
<gene>
    <name evidence="3" type="ordered locus">Spiaf_2648</name>
</gene>
<dbReference type="EMBL" id="CP003282">
    <property type="protein sequence ID" value="AFG38674.1"/>
    <property type="molecule type" value="Genomic_DNA"/>
</dbReference>
<evidence type="ECO:0000313" key="4">
    <source>
        <dbReference type="Proteomes" id="UP000007383"/>
    </source>
</evidence>
<dbReference type="OrthoDB" id="9824336at2"/>
<feature type="signal peptide" evidence="2">
    <location>
        <begin position="1"/>
        <end position="20"/>
    </location>
</feature>
<dbReference type="PATRIC" id="fig|889378.3.peg.2622"/>
<organism evidence="3 4">
    <name type="scientific">Spirochaeta africana (strain ATCC 700263 / DSM 8902 / Z-7692)</name>
    <dbReference type="NCBI Taxonomy" id="889378"/>
    <lineage>
        <taxon>Bacteria</taxon>
        <taxon>Pseudomonadati</taxon>
        <taxon>Spirochaetota</taxon>
        <taxon>Spirochaetia</taxon>
        <taxon>Spirochaetales</taxon>
        <taxon>Spirochaetaceae</taxon>
        <taxon>Spirochaeta</taxon>
    </lineage>
</organism>
<accession>H9UMD1</accession>
<feature type="chain" id="PRO_5003623662" evidence="2">
    <location>
        <begin position="21"/>
        <end position="515"/>
    </location>
</feature>
<dbReference type="STRING" id="889378.Spiaf_2648"/>
<keyword evidence="4" id="KW-1185">Reference proteome</keyword>
<feature type="coiled-coil region" evidence="1">
    <location>
        <begin position="148"/>
        <end position="309"/>
    </location>
</feature>
<keyword evidence="2" id="KW-0732">Signal</keyword>
<keyword evidence="1" id="KW-0175">Coiled coil</keyword>
<proteinExistence type="predicted"/>
<sequence length="515" mass="58102">MKRCIVLLIPLLFSAVLVFGSELPPTEDIDLSRASVHPAGTDSLLIRNVRIGEVDYALQLAADTQGRFRISDIIVEDESLWDADIVWDLASVRFDGADRFSIDGVLYQGEVLRGALVLDDEQRLILQGDLTAGEIDTAAGSRAEGILRLVLESEMTRQEQARERLRLELDETQQELEGVYARLAAAEDLEQQYIQEIESLIYRVEDLERLNYELEREILELERRLGDADRPVGDSDPVLIDEIRTLRSEIEKLRAELREPRDTGVPARIEPPAGLADDPQRVAALESELAELRERYAELRTANQRLEQRLISRMSMDGIIGVLSERFTEEIPVGEGDGTIGRWDWQGSVLQQRDPRAMFARYRLPAPQDSRPTLYRLQARATGSGWVGYGIHVQASGSQLRGYGHGQSLLIWITRDARAYGDDTTYLQVYTSFDDVAMRKVLHAAVEQPIDSFTNLEIMVEPDPGYVTVAADGVDLLRYRLFFPVEPGVEIALRSLNTADFRELEARTVPPELAW</sequence>
<evidence type="ECO:0000313" key="3">
    <source>
        <dbReference type="EMBL" id="AFG38674.1"/>
    </source>
</evidence>